<keyword evidence="1" id="KW-0812">Transmembrane</keyword>
<dbReference type="AlphaFoldDB" id="A0L5C2"/>
<name>A0L5C2_MAGMM</name>
<proteinExistence type="predicted"/>
<accession>A0L5C2</accession>
<evidence type="ECO:0000256" key="1">
    <source>
        <dbReference type="SAM" id="Phobius"/>
    </source>
</evidence>
<evidence type="ECO:0000313" key="3">
    <source>
        <dbReference type="Proteomes" id="UP000002586"/>
    </source>
</evidence>
<keyword evidence="1" id="KW-0472">Membrane</keyword>
<keyword evidence="1" id="KW-1133">Transmembrane helix</keyword>
<sequence>MNQAQLSLIDKLVLWAKPWTGIKQYAAGVAVHLLLFVLYFMLAILVGRVAHMAPLLEPVHIALYYFFGFGQLIFVVPLIRRARREGMKHYILGMLSLTNALIFFNLILYFFVYLKA</sequence>
<dbReference type="EMBL" id="CP000471">
    <property type="protein sequence ID" value="ABK43165.1"/>
    <property type="molecule type" value="Genomic_DNA"/>
</dbReference>
<keyword evidence="3" id="KW-1185">Reference proteome</keyword>
<dbReference type="Proteomes" id="UP000002586">
    <property type="component" value="Chromosome"/>
</dbReference>
<evidence type="ECO:0000313" key="2">
    <source>
        <dbReference type="EMBL" id="ABK43165.1"/>
    </source>
</evidence>
<feature type="transmembrane region" description="Helical" evidence="1">
    <location>
        <begin position="62"/>
        <end position="79"/>
    </location>
</feature>
<dbReference type="STRING" id="156889.Mmc1_0644"/>
<dbReference type="RefSeq" id="WP_011712332.1">
    <property type="nucleotide sequence ID" value="NC_008576.1"/>
</dbReference>
<feature type="transmembrane region" description="Helical" evidence="1">
    <location>
        <begin position="25"/>
        <end position="50"/>
    </location>
</feature>
<gene>
    <name evidence="2" type="ordered locus">Mmc1_0644</name>
</gene>
<protein>
    <submittedName>
        <fullName evidence="2">Uncharacterized protein</fullName>
    </submittedName>
</protein>
<reference evidence="3" key="1">
    <citation type="journal article" date="2009" name="Appl. Environ. Microbiol.">
        <title>Complete genome sequence of the chemolithoautotrophic marine magnetotactic coccus strain MC-1.</title>
        <authorList>
            <person name="Schubbe S."/>
            <person name="Williams T.J."/>
            <person name="Xie G."/>
            <person name="Kiss H.E."/>
            <person name="Brettin T.S."/>
            <person name="Martinez D."/>
            <person name="Ross C.A."/>
            <person name="Schuler D."/>
            <person name="Cox B.L."/>
            <person name="Nealson K.H."/>
            <person name="Bazylinski D.A."/>
        </authorList>
    </citation>
    <scope>NUCLEOTIDE SEQUENCE [LARGE SCALE GENOMIC DNA]</scope>
    <source>
        <strain evidence="3">ATCC BAA-1437 / JCM 17883 / MC-1</strain>
    </source>
</reference>
<feature type="transmembrane region" description="Helical" evidence="1">
    <location>
        <begin position="91"/>
        <end position="114"/>
    </location>
</feature>
<dbReference type="KEGG" id="mgm:Mmc1_0644"/>
<reference evidence="2 3" key="2">
    <citation type="journal article" date="2012" name="Int. J. Syst. Evol. Microbiol.">
        <title>Magnetococcus marinus gen. nov., sp. nov., a marine, magnetotactic bacterium that represents a novel lineage (Magnetococcaceae fam. nov.; Magnetococcales ord. nov.) at the base of the Alphaproteobacteria.</title>
        <authorList>
            <person name="Bazylinski D.A."/>
            <person name="Williams T.J."/>
            <person name="Lefevre C.T."/>
            <person name="Berg R.J."/>
            <person name="Zhang C.L."/>
            <person name="Bowser S.S."/>
            <person name="Dean A.J."/>
            <person name="Beveridge T.J."/>
        </authorList>
    </citation>
    <scope>NUCLEOTIDE SEQUENCE [LARGE SCALE GENOMIC DNA]</scope>
    <source>
        <strain evidence="3">ATCC BAA-1437 / JCM 17883 / MC-1</strain>
    </source>
</reference>
<organism evidence="2 3">
    <name type="scientific">Magnetococcus marinus (strain ATCC BAA-1437 / JCM 17883 / MC-1)</name>
    <dbReference type="NCBI Taxonomy" id="156889"/>
    <lineage>
        <taxon>Bacteria</taxon>
        <taxon>Pseudomonadati</taxon>
        <taxon>Pseudomonadota</taxon>
        <taxon>Magnetococcia</taxon>
        <taxon>Magnetococcales</taxon>
        <taxon>Magnetococcaceae</taxon>
        <taxon>Magnetococcus</taxon>
    </lineage>
</organism>
<dbReference type="HOGENOM" id="CLU_2093891_0_0_5"/>